<dbReference type="RefSeq" id="WP_097776489.1">
    <property type="nucleotide sequence ID" value="NZ_CP065382.1"/>
</dbReference>
<evidence type="ECO:0000259" key="1">
    <source>
        <dbReference type="Pfam" id="PF07826"/>
    </source>
</evidence>
<evidence type="ECO:0000313" key="2">
    <source>
        <dbReference type="EMBL" id="PDX59619.1"/>
    </source>
</evidence>
<name>A0A2A6ZE34_9FIRM</name>
<sequence>MEKINLNEYLASNEYPGRGIAVAMAPDGRQMFIGYFIMGRSENSRNRVFDPVPERGGICTIAADPAKLEDPSLIIYNPVLTLGKTHIVTNGDQTDTIYDLMSQGKSFADALRTRTFEPDGPNYTPRISAVVYADGSYQMSILKSADSNGDSVQRYFFDYPQPVAGEGHFISTYKHNGNPIPSFEGEPLRFACPRTIGDFAQGLWSSLNPDNKVSLFARVIDLDSGETGDMIFNKYDAVCSDLDDPEEPELLPEELELLKKLDAEEKQD</sequence>
<dbReference type="Pfam" id="PF07826">
    <property type="entry name" value="IMP_cyclohyd"/>
    <property type="match status" value="1"/>
</dbReference>
<dbReference type="Proteomes" id="UP000220752">
    <property type="component" value="Unassembled WGS sequence"/>
</dbReference>
<dbReference type="InterPro" id="IPR020600">
    <property type="entry name" value="IMP_cyclohydrolase-like"/>
</dbReference>
<reference evidence="2 3" key="1">
    <citation type="journal article" date="2017" name="Front. Microbiol.">
        <title>New Insights into the Diversity of the Genus Faecalibacterium.</title>
        <authorList>
            <person name="Benevides L."/>
            <person name="Burman S."/>
            <person name="Martin R."/>
            <person name="Robert V."/>
            <person name="Thomas M."/>
            <person name="Miquel S."/>
            <person name="Chain F."/>
            <person name="Sokol H."/>
            <person name="Bermudez-Humaran L.G."/>
            <person name="Morrison M."/>
            <person name="Langella P."/>
            <person name="Azevedo V.A."/>
            <person name="Chatel J.M."/>
            <person name="Soares S."/>
        </authorList>
    </citation>
    <scope>NUCLEOTIDE SEQUENCE [LARGE SCALE GENOMIC DNA]</scope>
    <source>
        <strain evidence="3">CNCM I-4540</strain>
    </source>
</reference>
<dbReference type="SUPFAM" id="SSF75569">
    <property type="entry name" value="Archaeal IMP cyclohydrolase PurO"/>
    <property type="match status" value="1"/>
</dbReference>
<dbReference type="Gene3D" id="3.60.20.20">
    <property type="entry name" value="Inosine monophosphate cyclohydrolase-like"/>
    <property type="match status" value="1"/>
</dbReference>
<feature type="domain" description="Inosine monophosphate cyclohydrolase-like" evidence="1">
    <location>
        <begin position="15"/>
        <end position="221"/>
    </location>
</feature>
<dbReference type="GO" id="GO:0006188">
    <property type="term" value="P:IMP biosynthetic process"/>
    <property type="evidence" value="ECO:0007669"/>
    <property type="project" value="InterPro"/>
</dbReference>
<dbReference type="GO" id="GO:0003937">
    <property type="term" value="F:IMP cyclohydrolase activity"/>
    <property type="evidence" value="ECO:0007669"/>
    <property type="project" value="InterPro"/>
</dbReference>
<dbReference type="EMBL" id="NMTQ01000011">
    <property type="protein sequence ID" value="PDX59619.1"/>
    <property type="molecule type" value="Genomic_DNA"/>
</dbReference>
<comment type="caution">
    <text evidence="2">The sequence shown here is derived from an EMBL/GenBank/DDBJ whole genome shotgun (WGS) entry which is preliminary data.</text>
</comment>
<protein>
    <submittedName>
        <fullName evidence="2">Inosine monophosphate cyclohydrolase</fullName>
    </submittedName>
</protein>
<dbReference type="AlphaFoldDB" id="A0A2A6ZE34"/>
<keyword evidence="3" id="KW-1185">Reference proteome</keyword>
<organism evidence="2 3">
    <name type="scientific">Faecalibacterium langellae</name>
    <dbReference type="NCBI Taxonomy" id="3435293"/>
    <lineage>
        <taxon>Bacteria</taxon>
        <taxon>Bacillati</taxon>
        <taxon>Bacillota</taxon>
        <taxon>Clostridia</taxon>
        <taxon>Eubacteriales</taxon>
        <taxon>Oscillospiraceae</taxon>
        <taxon>Faecalibacterium</taxon>
    </lineage>
</organism>
<dbReference type="InterPro" id="IPR036795">
    <property type="entry name" value="IMP_cyclohydrolase-like_sf"/>
</dbReference>
<gene>
    <name evidence="2" type="ORF">CGS46_01545</name>
</gene>
<evidence type="ECO:0000313" key="3">
    <source>
        <dbReference type="Proteomes" id="UP000220752"/>
    </source>
</evidence>
<accession>A0A2A6ZE34</accession>
<proteinExistence type="predicted"/>